<gene>
    <name evidence="1" type="ORF">GMARGA_LOCUS44185</name>
</gene>
<feature type="non-terminal residue" evidence="1">
    <location>
        <position position="1"/>
    </location>
</feature>
<comment type="caution">
    <text evidence="1">The sequence shown here is derived from an EMBL/GenBank/DDBJ whole genome shotgun (WGS) entry which is preliminary data.</text>
</comment>
<organism evidence="1 2">
    <name type="scientific">Gigaspora margarita</name>
    <dbReference type="NCBI Taxonomy" id="4874"/>
    <lineage>
        <taxon>Eukaryota</taxon>
        <taxon>Fungi</taxon>
        <taxon>Fungi incertae sedis</taxon>
        <taxon>Mucoromycota</taxon>
        <taxon>Glomeromycotina</taxon>
        <taxon>Glomeromycetes</taxon>
        <taxon>Diversisporales</taxon>
        <taxon>Gigasporaceae</taxon>
        <taxon>Gigaspora</taxon>
    </lineage>
</organism>
<sequence length="73" mass="8783">ALSNMGWEDLVNDESHEIYIKLDNLVSQHEATLEKEVSITTWPWWLQSLETSTKAYYREFDYFKGTYLCNLMW</sequence>
<protein>
    <submittedName>
        <fullName evidence="1">24822_t:CDS:1</fullName>
    </submittedName>
</protein>
<proteinExistence type="predicted"/>
<evidence type="ECO:0000313" key="2">
    <source>
        <dbReference type="Proteomes" id="UP000789901"/>
    </source>
</evidence>
<name>A0ABN7XJE7_GIGMA</name>
<evidence type="ECO:0000313" key="1">
    <source>
        <dbReference type="EMBL" id="CAG8855364.1"/>
    </source>
</evidence>
<dbReference type="EMBL" id="CAJVQB010148563">
    <property type="protein sequence ID" value="CAG8855364.1"/>
    <property type="molecule type" value="Genomic_DNA"/>
</dbReference>
<accession>A0ABN7XJE7</accession>
<reference evidence="1 2" key="1">
    <citation type="submission" date="2021-06" db="EMBL/GenBank/DDBJ databases">
        <authorList>
            <person name="Kallberg Y."/>
            <person name="Tangrot J."/>
            <person name="Rosling A."/>
        </authorList>
    </citation>
    <scope>NUCLEOTIDE SEQUENCE [LARGE SCALE GENOMIC DNA]</scope>
    <source>
        <strain evidence="1 2">120-4 pot B 10/14</strain>
    </source>
</reference>
<dbReference type="Proteomes" id="UP000789901">
    <property type="component" value="Unassembled WGS sequence"/>
</dbReference>
<keyword evidence="2" id="KW-1185">Reference proteome</keyword>